<dbReference type="Proteomes" id="UP001458880">
    <property type="component" value="Unassembled WGS sequence"/>
</dbReference>
<organism evidence="2 3">
    <name type="scientific">Popillia japonica</name>
    <name type="common">Japanese beetle</name>
    <dbReference type="NCBI Taxonomy" id="7064"/>
    <lineage>
        <taxon>Eukaryota</taxon>
        <taxon>Metazoa</taxon>
        <taxon>Ecdysozoa</taxon>
        <taxon>Arthropoda</taxon>
        <taxon>Hexapoda</taxon>
        <taxon>Insecta</taxon>
        <taxon>Pterygota</taxon>
        <taxon>Neoptera</taxon>
        <taxon>Endopterygota</taxon>
        <taxon>Coleoptera</taxon>
        <taxon>Polyphaga</taxon>
        <taxon>Scarabaeiformia</taxon>
        <taxon>Scarabaeidae</taxon>
        <taxon>Rutelinae</taxon>
        <taxon>Popillia</taxon>
    </lineage>
</organism>
<proteinExistence type="predicted"/>
<keyword evidence="3" id="KW-1185">Reference proteome</keyword>
<feature type="compositionally biased region" description="Basic residues" evidence="1">
    <location>
        <begin position="213"/>
        <end position="236"/>
    </location>
</feature>
<name>A0AAW1L7X7_POPJA</name>
<reference evidence="2 3" key="1">
    <citation type="journal article" date="2024" name="BMC Genomics">
        <title>De novo assembly and annotation of Popillia japonica's genome with initial clues to its potential as an invasive pest.</title>
        <authorList>
            <person name="Cucini C."/>
            <person name="Boschi S."/>
            <person name="Funari R."/>
            <person name="Cardaioli E."/>
            <person name="Iannotti N."/>
            <person name="Marturano G."/>
            <person name="Paoli F."/>
            <person name="Bruttini M."/>
            <person name="Carapelli A."/>
            <person name="Frati F."/>
            <person name="Nardi F."/>
        </authorList>
    </citation>
    <scope>NUCLEOTIDE SEQUENCE [LARGE SCALE GENOMIC DNA]</scope>
    <source>
        <strain evidence="2">DMR45628</strain>
    </source>
</reference>
<protein>
    <submittedName>
        <fullName evidence="2">Uncharacterized protein</fullName>
    </submittedName>
</protein>
<dbReference type="AlphaFoldDB" id="A0AAW1L7X7"/>
<gene>
    <name evidence="2" type="ORF">QE152_g14073</name>
</gene>
<evidence type="ECO:0000313" key="3">
    <source>
        <dbReference type="Proteomes" id="UP001458880"/>
    </source>
</evidence>
<feature type="region of interest" description="Disordered" evidence="1">
    <location>
        <begin position="208"/>
        <end position="263"/>
    </location>
</feature>
<feature type="compositionally biased region" description="Acidic residues" evidence="1">
    <location>
        <begin position="241"/>
        <end position="263"/>
    </location>
</feature>
<evidence type="ECO:0000256" key="1">
    <source>
        <dbReference type="SAM" id="MobiDB-lite"/>
    </source>
</evidence>
<dbReference type="EMBL" id="JASPKY010000140">
    <property type="protein sequence ID" value="KAK9730955.1"/>
    <property type="molecule type" value="Genomic_DNA"/>
</dbReference>
<accession>A0AAW1L7X7</accession>
<sequence>MPKLLHGILQNYLHPQVIVNGFRKWGLCPFDEEAIDYTKFIREHAALFGLWEKSKHLLTRPVAEGVDQFSGASTSQCSTVIESTDDDLLMLNDNPEALDIQRINERSPETIAATSDNPEILNINPIAEKNTESIPVLDTAALKWELAQILSPETNGKDVPSPFKNNLFWSLLPKSSNVVRRKVKLPAVVTSEKWRAYEESQIGKNAEEERLKNERKKAREIKKQEKKYKNTTKRKKKDVEFESSDNESEMDEEYLAEPQEDISGDELNHINKRTPEIHDFILVKFETKKNFSPLRR</sequence>
<comment type="caution">
    <text evidence="2">The sequence shown here is derived from an EMBL/GenBank/DDBJ whole genome shotgun (WGS) entry which is preliminary data.</text>
</comment>
<evidence type="ECO:0000313" key="2">
    <source>
        <dbReference type="EMBL" id="KAK9730955.1"/>
    </source>
</evidence>